<evidence type="ECO:0000256" key="6">
    <source>
        <dbReference type="ARBA" id="ARBA00023163"/>
    </source>
</evidence>
<gene>
    <name evidence="10" type="ORF">GH714_016381</name>
</gene>
<dbReference type="PANTHER" id="PTHR34779">
    <property type="entry name" value="OS09G0542900 PROTEIN"/>
    <property type="match status" value="1"/>
</dbReference>
<reference evidence="10 11" key="1">
    <citation type="journal article" date="2020" name="Mol. Plant">
        <title>The Chromosome-Based Rubber Tree Genome Provides New Insights into Spurge Genome Evolution and Rubber Biosynthesis.</title>
        <authorList>
            <person name="Liu J."/>
            <person name="Shi C."/>
            <person name="Shi C.C."/>
            <person name="Li W."/>
            <person name="Zhang Q.J."/>
            <person name="Zhang Y."/>
            <person name="Li K."/>
            <person name="Lu H.F."/>
            <person name="Shi C."/>
            <person name="Zhu S.T."/>
            <person name="Xiao Z.Y."/>
            <person name="Nan H."/>
            <person name="Yue Y."/>
            <person name="Zhu X.G."/>
            <person name="Wu Y."/>
            <person name="Hong X.N."/>
            <person name="Fan G.Y."/>
            <person name="Tong Y."/>
            <person name="Zhang D."/>
            <person name="Mao C.L."/>
            <person name="Liu Y.L."/>
            <person name="Hao S.J."/>
            <person name="Liu W.Q."/>
            <person name="Lv M.Q."/>
            <person name="Zhang H.B."/>
            <person name="Liu Y."/>
            <person name="Hu-Tang G.R."/>
            <person name="Wang J.P."/>
            <person name="Wang J.H."/>
            <person name="Sun Y.H."/>
            <person name="Ni S.B."/>
            <person name="Chen W.B."/>
            <person name="Zhang X.C."/>
            <person name="Jiao Y.N."/>
            <person name="Eichler E.E."/>
            <person name="Li G.H."/>
            <person name="Liu X."/>
            <person name="Gao L.Z."/>
        </authorList>
    </citation>
    <scope>NUCLEOTIDE SEQUENCE [LARGE SCALE GENOMIC DNA]</scope>
    <source>
        <strain evidence="11">cv. GT1</strain>
        <tissue evidence="10">Leaf</tissue>
    </source>
</reference>
<evidence type="ECO:0000256" key="3">
    <source>
        <dbReference type="ARBA" id="ARBA00022679"/>
    </source>
</evidence>
<dbReference type="GO" id="GO:0003677">
    <property type="term" value="F:DNA binding"/>
    <property type="evidence" value="ECO:0007669"/>
    <property type="project" value="InterPro"/>
</dbReference>
<comment type="caution">
    <text evidence="10">The sequence shown here is derived from an EMBL/GenBank/DDBJ whole genome shotgun (WGS) entry which is preliminary data.</text>
</comment>
<feature type="domain" description="RNA polymerase Rpb1" evidence="9">
    <location>
        <begin position="49"/>
        <end position="146"/>
    </location>
</feature>
<dbReference type="Gene3D" id="1.10.274.100">
    <property type="entry name" value="RNA polymerase Rpb1, domain 3"/>
    <property type="match status" value="1"/>
</dbReference>
<evidence type="ECO:0000259" key="8">
    <source>
        <dbReference type="Pfam" id="PF00623"/>
    </source>
</evidence>
<dbReference type="Gene3D" id="2.40.40.20">
    <property type="match status" value="1"/>
</dbReference>
<evidence type="ECO:0000313" key="10">
    <source>
        <dbReference type="EMBL" id="KAF2306307.1"/>
    </source>
</evidence>
<dbReference type="GO" id="GO:0006351">
    <property type="term" value="P:DNA-templated transcription"/>
    <property type="evidence" value="ECO:0007669"/>
    <property type="project" value="InterPro"/>
</dbReference>
<keyword evidence="2" id="KW-0240">DNA-directed RNA polymerase</keyword>
<evidence type="ECO:0000256" key="5">
    <source>
        <dbReference type="ARBA" id="ARBA00022833"/>
    </source>
</evidence>
<dbReference type="InterPro" id="IPR042102">
    <property type="entry name" value="RNA_pol_Rpb1_3_sf"/>
</dbReference>
<dbReference type="AlphaFoldDB" id="A0A6A6M0I9"/>
<evidence type="ECO:0000313" key="11">
    <source>
        <dbReference type="Proteomes" id="UP000467840"/>
    </source>
</evidence>
<dbReference type="Pfam" id="PF04983">
    <property type="entry name" value="RNA_pol_Rpb1_3"/>
    <property type="match status" value="1"/>
</dbReference>
<comment type="catalytic activity">
    <reaction evidence="7">
        <text>RNA(n) + a ribonucleoside 5'-triphosphate = RNA(n+1) + diphosphate</text>
        <dbReference type="Rhea" id="RHEA:21248"/>
        <dbReference type="Rhea" id="RHEA-COMP:14527"/>
        <dbReference type="Rhea" id="RHEA-COMP:17342"/>
        <dbReference type="ChEBI" id="CHEBI:33019"/>
        <dbReference type="ChEBI" id="CHEBI:61557"/>
        <dbReference type="ChEBI" id="CHEBI:140395"/>
        <dbReference type="EC" id="2.7.7.6"/>
    </reaction>
</comment>
<dbReference type="EC" id="2.7.7.6" evidence="1"/>
<dbReference type="PANTHER" id="PTHR34779:SF3">
    <property type="entry name" value="SYRINGOLIDE-INDUCED PROTEIN 14-1-1"/>
    <property type="match status" value="1"/>
</dbReference>
<dbReference type="SUPFAM" id="SSF64484">
    <property type="entry name" value="beta and beta-prime subunits of DNA dependent RNA-polymerase"/>
    <property type="match status" value="1"/>
</dbReference>
<dbReference type="InterPro" id="IPR007066">
    <property type="entry name" value="RNA_pol_Rpb1_3"/>
</dbReference>
<evidence type="ECO:0000259" key="9">
    <source>
        <dbReference type="Pfam" id="PF04983"/>
    </source>
</evidence>
<feature type="domain" description="RNA polymerase alpha subunit" evidence="8">
    <location>
        <begin position="2"/>
        <end position="45"/>
    </location>
</feature>
<dbReference type="GO" id="GO:0000428">
    <property type="term" value="C:DNA-directed RNA polymerase complex"/>
    <property type="evidence" value="ECO:0007669"/>
    <property type="project" value="UniProtKB-KW"/>
</dbReference>
<dbReference type="Proteomes" id="UP000467840">
    <property type="component" value="Chromosome 9"/>
</dbReference>
<protein>
    <recommendedName>
        <fullName evidence="1">DNA-directed RNA polymerase</fullName>
        <ecNumber evidence="1">2.7.7.6</ecNumber>
    </recommendedName>
</protein>
<evidence type="ECO:0000256" key="1">
    <source>
        <dbReference type="ARBA" id="ARBA00012418"/>
    </source>
</evidence>
<evidence type="ECO:0000256" key="7">
    <source>
        <dbReference type="ARBA" id="ARBA00048552"/>
    </source>
</evidence>
<evidence type="ECO:0000256" key="2">
    <source>
        <dbReference type="ARBA" id="ARBA00022478"/>
    </source>
</evidence>
<keyword evidence="3" id="KW-0808">Transferase</keyword>
<name>A0A6A6M0I9_HEVBR</name>
<dbReference type="FunFam" id="1.10.274.100:FF:000001">
    <property type="entry name" value="DNA-directed RNA polymerase subunit"/>
    <property type="match status" value="1"/>
</dbReference>
<dbReference type="EMBL" id="JAAGAX010000008">
    <property type="protein sequence ID" value="KAF2306307.1"/>
    <property type="molecule type" value="Genomic_DNA"/>
</dbReference>
<keyword evidence="6" id="KW-0804">Transcription</keyword>
<proteinExistence type="predicted"/>
<keyword evidence="11" id="KW-1185">Reference proteome</keyword>
<dbReference type="InterPro" id="IPR000722">
    <property type="entry name" value="RNA_pol_asu"/>
</dbReference>
<organism evidence="10 11">
    <name type="scientific">Hevea brasiliensis</name>
    <name type="common">Para rubber tree</name>
    <name type="synonym">Siphonia brasiliensis</name>
    <dbReference type="NCBI Taxonomy" id="3981"/>
    <lineage>
        <taxon>Eukaryota</taxon>
        <taxon>Viridiplantae</taxon>
        <taxon>Streptophyta</taxon>
        <taxon>Embryophyta</taxon>
        <taxon>Tracheophyta</taxon>
        <taxon>Spermatophyta</taxon>
        <taxon>Magnoliopsida</taxon>
        <taxon>eudicotyledons</taxon>
        <taxon>Gunneridae</taxon>
        <taxon>Pentapetalae</taxon>
        <taxon>rosids</taxon>
        <taxon>fabids</taxon>
        <taxon>Malpighiales</taxon>
        <taxon>Euphorbiaceae</taxon>
        <taxon>Crotonoideae</taxon>
        <taxon>Micrandreae</taxon>
        <taxon>Hevea</taxon>
    </lineage>
</organism>
<dbReference type="InterPro" id="IPR038796">
    <property type="entry name" value="At1g76070-like"/>
</dbReference>
<dbReference type="Pfam" id="PF00623">
    <property type="entry name" value="RNA_pol_Rpb1_2"/>
    <property type="match status" value="1"/>
</dbReference>
<keyword evidence="4" id="KW-0548">Nucleotidyltransferase</keyword>
<keyword evidence="5" id="KW-0862">Zinc</keyword>
<evidence type="ECO:0000256" key="4">
    <source>
        <dbReference type="ARBA" id="ARBA00022695"/>
    </source>
</evidence>
<accession>A0A6A6M0I9</accession>
<dbReference type="GO" id="GO:0003899">
    <property type="term" value="F:DNA-directed RNA polymerase activity"/>
    <property type="evidence" value="ECO:0007669"/>
    <property type="project" value="UniProtKB-EC"/>
</dbReference>
<sequence length="387" mass="43585">MRYSTFCLKLSVTSPYNADFDGDEMNMHVPQSFETRAEVLELMMVPKCVSPQSNRPVMGIVQDTLLGWRKITKRDTFIEKDVFMNILVWWEDFDGKIPCPAILKPRPLWSGKQVFNLIIPKQINLIRTAARHTDTERGIITGGHSCSNRKRGTAIWNSSRENSWDFYWKSYTCHLGLNMDRSKAKDFVDYPEALQKFIGKISSILPKAATPVTFLSPPPSPVRTNAGKGFSSPRVSIIPKEVRRRARSLSFDAREPTSPKVSCMGQVKKKQNKKKKMNPTKIPKNMLCSCTGAIARIFRKKQQSGESDVCNKRTPMEDKVPSLVHLKQLASGRGGLQNFDLKARDVVGAADGENFCTTDKKLQDKEKVIAAASESIIMDEKIAANPR</sequence>